<proteinExistence type="predicted"/>
<evidence type="ECO:0000313" key="2">
    <source>
        <dbReference type="EnsemblMetazoa" id="ADIR011415-PA"/>
    </source>
</evidence>
<reference evidence="3" key="1">
    <citation type="submission" date="2013-03" db="EMBL/GenBank/DDBJ databases">
        <title>The Genome Sequence of Anopheles dirus WRAIR2.</title>
        <authorList>
            <consortium name="The Broad Institute Genomics Platform"/>
            <person name="Neafsey D.E."/>
            <person name="Walton C."/>
            <person name="Walker B."/>
            <person name="Young S.K."/>
            <person name="Zeng Q."/>
            <person name="Gargeya S."/>
            <person name="Fitzgerald M."/>
            <person name="Haas B."/>
            <person name="Abouelleil A."/>
            <person name="Allen A.W."/>
            <person name="Alvarado L."/>
            <person name="Arachchi H.M."/>
            <person name="Berlin A.M."/>
            <person name="Chapman S.B."/>
            <person name="Gainer-Dewar J."/>
            <person name="Goldberg J."/>
            <person name="Griggs A."/>
            <person name="Gujja S."/>
            <person name="Hansen M."/>
            <person name="Howarth C."/>
            <person name="Imamovic A."/>
            <person name="Ireland A."/>
            <person name="Larimer J."/>
            <person name="McCowan C."/>
            <person name="Murphy C."/>
            <person name="Pearson M."/>
            <person name="Poon T.W."/>
            <person name="Priest M."/>
            <person name="Roberts A."/>
            <person name="Saif S."/>
            <person name="Shea T."/>
            <person name="Sisk P."/>
            <person name="Sykes S."/>
            <person name="Wortman J."/>
            <person name="Nusbaum C."/>
            <person name="Birren B."/>
        </authorList>
    </citation>
    <scope>NUCLEOTIDE SEQUENCE [LARGE SCALE GENOMIC DNA]</scope>
    <source>
        <strain evidence="3">WRAIR2</strain>
    </source>
</reference>
<dbReference type="Proteomes" id="UP000075884">
    <property type="component" value="Unassembled WGS sequence"/>
</dbReference>
<feature type="region of interest" description="Disordered" evidence="1">
    <location>
        <begin position="33"/>
        <end position="57"/>
    </location>
</feature>
<name>A0A182NUR5_9DIPT</name>
<keyword evidence="3" id="KW-1185">Reference proteome</keyword>
<feature type="region of interest" description="Disordered" evidence="1">
    <location>
        <begin position="163"/>
        <end position="188"/>
    </location>
</feature>
<sequence length="228" mass="24698">MLNVPAKFYTLCRLCLSTIRDCDLPEATVNFREQQHQAPTTSRHRHHQQRNGHQQPEPELVAEQAEHELMEQQQLPIVECNVEIVCTEEDEVMVVPGGRSQTDGVTACSPHTSSVDQLLEAAAPEHDADSGGGGEDGGGGGSHVPQKDEVSALPVVVAANGDAADGNHISSSGRNSCSNSDEDDDYEDDDVFSAGNMCPDLPKRIWTCLSIKVGVIQRLHFTVPLMSF</sequence>
<organism evidence="2 3">
    <name type="scientific">Anopheles dirus</name>
    <dbReference type="NCBI Taxonomy" id="7168"/>
    <lineage>
        <taxon>Eukaryota</taxon>
        <taxon>Metazoa</taxon>
        <taxon>Ecdysozoa</taxon>
        <taxon>Arthropoda</taxon>
        <taxon>Hexapoda</taxon>
        <taxon>Insecta</taxon>
        <taxon>Pterygota</taxon>
        <taxon>Neoptera</taxon>
        <taxon>Endopterygota</taxon>
        <taxon>Diptera</taxon>
        <taxon>Nematocera</taxon>
        <taxon>Culicoidea</taxon>
        <taxon>Culicidae</taxon>
        <taxon>Anophelinae</taxon>
        <taxon>Anopheles</taxon>
    </lineage>
</organism>
<evidence type="ECO:0000256" key="1">
    <source>
        <dbReference type="SAM" id="MobiDB-lite"/>
    </source>
</evidence>
<dbReference type="EnsemblMetazoa" id="ADIR011415-RA">
    <property type="protein sequence ID" value="ADIR011415-PA"/>
    <property type="gene ID" value="ADIR011415"/>
</dbReference>
<accession>A0A182NUR5</accession>
<reference evidence="2" key="2">
    <citation type="submission" date="2020-05" db="UniProtKB">
        <authorList>
            <consortium name="EnsemblMetazoa"/>
        </authorList>
    </citation>
    <scope>IDENTIFICATION</scope>
    <source>
        <strain evidence="2">WRAIR2</strain>
    </source>
</reference>
<dbReference type="AlphaFoldDB" id="A0A182NUR5"/>
<feature type="region of interest" description="Disordered" evidence="1">
    <location>
        <begin position="123"/>
        <end position="146"/>
    </location>
</feature>
<evidence type="ECO:0000313" key="3">
    <source>
        <dbReference type="Proteomes" id="UP000075884"/>
    </source>
</evidence>
<feature type="compositionally biased region" description="Low complexity" evidence="1">
    <location>
        <begin position="163"/>
        <end position="179"/>
    </location>
</feature>
<dbReference type="VEuPathDB" id="VectorBase:ADIR011415"/>
<feature type="compositionally biased region" description="Gly residues" evidence="1">
    <location>
        <begin position="130"/>
        <end position="142"/>
    </location>
</feature>
<protein>
    <submittedName>
        <fullName evidence="2">Uncharacterized protein</fullName>
    </submittedName>
</protein>